<feature type="compositionally biased region" description="Acidic residues" evidence="1">
    <location>
        <begin position="82"/>
        <end position="99"/>
    </location>
</feature>
<evidence type="ECO:0000313" key="3">
    <source>
        <dbReference type="EMBL" id="CAG8577401.1"/>
    </source>
</evidence>
<sequence length="470" mass="53108">MNSTIPSSSNFLIDSATTTPKHEVDDPVTNISNKEDDENTTNIQIVDPINKSLSIDYKSQKEDDSTTSNQTTDLKISSADIRDEEDESTESIDGIDEKDESPTSSSSEKESTIGHTNIEDIELSNVFSNLQINNPSSELPEKPNRTSSSSSTVANHTYNIFRSVFWNVITFLVLFFAIELGYRFYSDTSLRQVFFNLMYPQPIDGPIFRNLANTTTSIAYHMNEIKIPASNSILKQRESAKFLSSIMLRAKDIQGQDSLQTYVTNLGEQLYKTGTATEKLFNVGEQELTEIERELLLIDEKLESGLILSTINATYFFDRTNKIFDGTTILRDLIETVYKEVIITENIYLGYQSHLQNGFLDLKNFFDRNEAALRKLNINVKFVKEDLADFDRGISKILDAKGNIKISLDGMNHARTLLIEIKGKFSALVGRKIYSVRDSESIQQAIENVKLAKQAWKGKDSEAVLKRIEI</sequence>
<feature type="transmembrane region" description="Helical" evidence="2">
    <location>
        <begin position="164"/>
        <end position="182"/>
    </location>
</feature>
<dbReference type="EMBL" id="CAJVPS010002840">
    <property type="protein sequence ID" value="CAG8577401.1"/>
    <property type="molecule type" value="Genomic_DNA"/>
</dbReference>
<dbReference type="OrthoDB" id="2366915at2759"/>
<proteinExistence type="predicted"/>
<feature type="compositionally biased region" description="Polar residues" evidence="1">
    <location>
        <begin position="1"/>
        <end position="19"/>
    </location>
</feature>
<feature type="region of interest" description="Disordered" evidence="1">
    <location>
        <begin position="1"/>
        <end position="115"/>
    </location>
</feature>
<gene>
    <name evidence="3" type="ORF">ALEPTO_LOCUS7096</name>
</gene>
<evidence type="ECO:0000256" key="1">
    <source>
        <dbReference type="SAM" id="MobiDB-lite"/>
    </source>
</evidence>
<name>A0A9N9BU79_9GLOM</name>
<accession>A0A9N9BU79</accession>
<keyword evidence="2" id="KW-1133">Transmembrane helix</keyword>
<keyword evidence="2" id="KW-0472">Membrane</keyword>
<keyword evidence="4" id="KW-1185">Reference proteome</keyword>
<feature type="region of interest" description="Disordered" evidence="1">
    <location>
        <begin position="132"/>
        <end position="151"/>
    </location>
</feature>
<dbReference type="Proteomes" id="UP000789508">
    <property type="component" value="Unassembled WGS sequence"/>
</dbReference>
<feature type="compositionally biased region" description="Polar residues" evidence="1">
    <location>
        <begin position="66"/>
        <end position="75"/>
    </location>
</feature>
<dbReference type="AlphaFoldDB" id="A0A9N9BU79"/>
<protein>
    <submittedName>
        <fullName evidence="3">11442_t:CDS:1</fullName>
    </submittedName>
</protein>
<organism evidence="3 4">
    <name type="scientific">Ambispora leptoticha</name>
    <dbReference type="NCBI Taxonomy" id="144679"/>
    <lineage>
        <taxon>Eukaryota</taxon>
        <taxon>Fungi</taxon>
        <taxon>Fungi incertae sedis</taxon>
        <taxon>Mucoromycota</taxon>
        <taxon>Glomeromycotina</taxon>
        <taxon>Glomeromycetes</taxon>
        <taxon>Archaeosporales</taxon>
        <taxon>Ambisporaceae</taxon>
        <taxon>Ambispora</taxon>
    </lineage>
</organism>
<keyword evidence="2" id="KW-0812">Transmembrane</keyword>
<evidence type="ECO:0000256" key="2">
    <source>
        <dbReference type="SAM" id="Phobius"/>
    </source>
</evidence>
<evidence type="ECO:0000313" key="4">
    <source>
        <dbReference type="Proteomes" id="UP000789508"/>
    </source>
</evidence>
<comment type="caution">
    <text evidence="3">The sequence shown here is derived from an EMBL/GenBank/DDBJ whole genome shotgun (WGS) entry which is preliminary data.</text>
</comment>
<reference evidence="3" key="1">
    <citation type="submission" date="2021-06" db="EMBL/GenBank/DDBJ databases">
        <authorList>
            <person name="Kallberg Y."/>
            <person name="Tangrot J."/>
            <person name="Rosling A."/>
        </authorList>
    </citation>
    <scope>NUCLEOTIDE SEQUENCE</scope>
    <source>
        <strain evidence="3">FL130A</strain>
    </source>
</reference>